<dbReference type="AlphaFoldDB" id="A0A0F9ETK9"/>
<dbReference type="EMBL" id="LAZR01033373">
    <property type="protein sequence ID" value="KKL48275.1"/>
    <property type="molecule type" value="Genomic_DNA"/>
</dbReference>
<accession>A0A0F9ETK9</accession>
<evidence type="ECO:0000313" key="1">
    <source>
        <dbReference type="EMBL" id="KKL48275.1"/>
    </source>
</evidence>
<protein>
    <submittedName>
        <fullName evidence="1">Uncharacterized protein</fullName>
    </submittedName>
</protein>
<comment type="caution">
    <text evidence="1">The sequence shown here is derived from an EMBL/GenBank/DDBJ whole genome shotgun (WGS) entry which is preliminary data.</text>
</comment>
<name>A0A0F9ETK9_9ZZZZ</name>
<sequence length="147" mass="17086">ETSTPYRPRLHACLGPCRLVVGNRICNILRELGGDMRNTVVLEVKGTFLSFWPFEQNMGNTSVPLRWWPKALTRRMQRPGIYVIRRLSGARGGIATKIHGRHINYFYPATWYQDYGCSICARLLVHWGINIPRESIRTYYFKVTRLA</sequence>
<organism evidence="1">
    <name type="scientific">marine sediment metagenome</name>
    <dbReference type="NCBI Taxonomy" id="412755"/>
    <lineage>
        <taxon>unclassified sequences</taxon>
        <taxon>metagenomes</taxon>
        <taxon>ecological metagenomes</taxon>
    </lineage>
</organism>
<feature type="non-terminal residue" evidence="1">
    <location>
        <position position="1"/>
    </location>
</feature>
<gene>
    <name evidence="1" type="ORF">LCGC14_2327180</name>
</gene>
<proteinExistence type="predicted"/>
<reference evidence="1" key="1">
    <citation type="journal article" date="2015" name="Nature">
        <title>Complex archaea that bridge the gap between prokaryotes and eukaryotes.</title>
        <authorList>
            <person name="Spang A."/>
            <person name="Saw J.H."/>
            <person name="Jorgensen S.L."/>
            <person name="Zaremba-Niedzwiedzka K."/>
            <person name="Martijn J."/>
            <person name="Lind A.E."/>
            <person name="van Eijk R."/>
            <person name="Schleper C."/>
            <person name="Guy L."/>
            <person name="Ettema T.J."/>
        </authorList>
    </citation>
    <scope>NUCLEOTIDE SEQUENCE</scope>
</reference>